<comment type="caution">
    <text evidence="1">The sequence shown here is derived from an EMBL/GenBank/DDBJ whole genome shotgun (WGS) entry which is preliminary data.</text>
</comment>
<accession>A0A846WG02</accession>
<reference evidence="1 2" key="1">
    <citation type="submission" date="2020-04" db="EMBL/GenBank/DDBJ databases">
        <title>MicrobeNet Type strains.</title>
        <authorList>
            <person name="Nicholson A.C."/>
        </authorList>
    </citation>
    <scope>NUCLEOTIDE SEQUENCE [LARGE SCALE GENOMIC DNA]</scope>
    <source>
        <strain evidence="1 2">DSM 44960</strain>
    </source>
</reference>
<dbReference type="Proteomes" id="UP000572007">
    <property type="component" value="Unassembled WGS sequence"/>
</dbReference>
<proteinExistence type="predicted"/>
<organism evidence="1 2">
    <name type="scientific">Nocardia coubleae</name>
    <dbReference type="NCBI Taxonomy" id="356147"/>
    <lineage>
        <taxon>Bacteria</taxon>
        <taxon>Bacillati</taxon>
        <taxon>Actinomycetota</taxon>
        <taxon>Actinomycetes</taxon>
        <taxon>Mycobacteriales</taxon>
        <taxon>Nocardiaceae</taxon>
        <taxon>Nocardia</taxon>
    </lineage>
</organism>
<dbReference type="RefSeq" id="WP_067637979.1">
    <property type="nucleotide sequence ID" value="NZ_JAAXOM010000015.1"/>
</dbReference>
<keyword evidence="2" id="KW-1185">Reference proteome</keyword>
<dbReference type="AlphaFoldDB" id="A0A846WG02"/>
<evidence type="ECO:0000313" key="1">
    <source>
        <dbReference type="EMBL" id="NKX91586.1"/>
    </source>
</evidence>
<evidence type="ECO:0000313" key="2">
    <source>
        <dbReference type="Proteomes" id="UP000572007"/>
    </source>
</evidence>
<dbReference type="EMBL" id="JAAXOM010000015">
    <property type="protein sequence ID" value="NKX91586.1"/>
    <property type="molecule type" value="Genomic_DNA"/>
</dbReference>
<name>A0A846WG02_9NOCA</name>
<gene>
    <name evidence="1" type="ORF">HGA10_30330</name>
</gene>
<sequence>MGQHFKPVFLAEDSDTVIGHLDPGIFFKLAEHADRRDDWFVSDVARILTTPTRIAWVGEYSDPEPGTEPPINLHGLAEDLPETPVADVVPGTYLINHDRRVYLLVDSTPDEHEVHPLPALTLEGAEGDIEDAHGQIGSWARQRISVADTAPPGYTAIQFRAWFD</sequence>
<protein>
    <submittedName>
        <fullName evidence="1">Uncharacterized protein</fullName>
    </submittedName>
</protein>